<name>A0A978W6S4_ZIZJJ</name>
<dbReference type="AlphaFoldDB" id="A0A978W6S4"/>
<evidence type="ECO:0000256" key="5">
    <source>
        <dbReference type="ARBA" id="ARBA00022989"/>
    </source>
</evidence>
<evidence type="ECO:0000256" key="2">
    <source>
        <dbReference type="ARBA" id="ARBA00006574"/>
    </source>
</evidence>
<evidence type="ECO:0000256" key="3">
    <source>
        <dbReference type="ARBA" id="ARBA00022692"/>
    </source>
</evidence>
<keyword evidence="4 8" id="KW-0611">Plant defense</keyword>
<dbReference type="PANTHER" id="PTHR31942:SF74">
    <property type="entry name" value="MLO-LIKE PROTEIN 15"/>
    <property type="match status" value="1"/>
</dbReference>
<feature type="transmembrane region" description="Helical" evidence="10">
    <location>
        <begin position="320"/>
        <end position="347"/>
    </location>
</feature>
<comment type="domain">
    <text evidence="8">The C-terminus contains a calmodulin-binding domain, which binds calmodulin in a calcium-dependent fashion.</text>
</comment>
<accession>A0A978W6S4</accession>
<keyword evidence="5 8" id="KW-1133">Transmembrane helix</keyword>
<dbReference type="PANTHER" id="PTHR31942">
    <property type="entry name" value="MLO-LIKE PROTEIN 1"/>
    <property type="match status" value="1"/>
</dbReference>
<evidence type="ECO:0000256" key="10">
    <source>
        <dbReference type="SAM" id="Phobius"/>
    </source>
</evidence>
<evidence type="ECO:0000313" key="11">
    <source>
        <dbReference type="EMBL" id="KAH7547658.1"/>
    </source>
</evidence>
<dbReference type="Pfam" id="PF03094">
    <property type="entry name" value="Mlo"/>
    <property type="match status" value="2"/>
</dbReference>
<proteinExistence type="inferred from homology"/>
<dbReference type="GO" id="GO:0005516">
    <property type="term" value="F:calmodulin binding"/>
    <property type="evidence" value="ECO:0007669"/>
    <property type="project" value="UniProtKB-KW"/>
</dbReference>
<organism evidence="11 12">
    <name type="scientific">Ziziphus jujuba var. spinosa</name>
    <dbReference type="NCBI Taxonomy" id="714518"/>
    <lineage>
        <taxon>Eukaryota</taxon>
        <taxon>Viridiplantae</taxon>
        <taxon>Streptophyta</taxon>
        <taxon>Embryophyta</taxon>
        <taxon>Tracheophyta</taxon>
        <taxon>Spermatophyta</taxon>
        <taxon>Magnoliopsida</taxon>
        <taxon>eudicotyledons</taxon>
        <taxon>Gunneridae</taxon>
        <taxon>Pentapetalae</taxon>
        <taxon>rosids</taxon>
        <taxon>fabids</taxon>
        <taxon>Rosales</taxon>
        <taxon>Rhamnaceae</taxon>
        <taxon>Paliureae</taxon>
        <taxon>Ziziphus</taxon>
    </lineage>
</organism>
<feature type="transmembrane region" description="Helical" evidence="10">
    <location>
        <begin position="12"/>
        <end position="30"/>
    </location>
</feature>
<sequence>MVEGGTTLEYTPTWVVALVCTVIVLISLTVERIIHYAGKACPSLHTDMIFYPLALQYLKKNNQKPLFEALQKIKEELMLLGFISLLLTVFQNPIAKICITKEEASKWLPCKKDDEADTKTSAHFQSFFTYSLIPGTSPRLLAESSGSSSTGSCIEGKVPLLSTTALHHLHIFIFVLAVVHVTFCVLTILFGGAKIRQWKQWEDFFSKKEYNPEEVLKTKFTHVQDHDFIRGRFLGIGKNTAFLGWLHSFLKQLYASVTKTDYITLRLGFIMSHCRGNPKFDFYKYMIRALEADFKKVVGIRLLVSMGVRGYFLVPECRRYFFLFPFFFFFFFLGLLIQSSLLACIFLDSLHTLHYMKCRLHSSLVYIMKITFLLLLAVGTKLEHVITQLANEVAEKHIAIEGDLVVQPSDDHFWFHRPKLVLVLIHIILFQNSFELAFFFWIWVQYGFDSCIMGEVGYIIPRLVIGAYVQFLCSYSTLPLYAIVTQMGTSFKKAIFEEHIQEGLVGWARQAKKRTGLRKSSDSSTQVQVAPKESESSATIQLANAGQQVSSVEEIDAGEIEPVIHQNENFSGHA</sequence>
<keyword evidence="6 8" id="KW-0472">Membrane</keyword>
<keyword evidence="7 8" id="KW-0568">Pathogenesis-related protein</keyword>
<keyword evidence="8" id="KW-0112">Calmodulin-binding</keyword>
<feature type="transmembrane region" description="Helical" evidence="10">
    <location>
        <begin position="420"/>
        <end position="443"/>
    </location>
</feature>
<evidence type="ECO:0000313" key="12">
    <source>
        <dbReference type="Proteomes" id="UP000813462"/>
    </source>
</evidence>
<dbReference type="GO" id="GO:0016020">
    <property type="term" value="C:membrane"/>
    <property type="evidence" value="ECO:0007669"/>
    <property type="project" value="UniProtKB-SubCell"/>
</dbReference>
<evidence type="ECO:0000256" key="9">
    <source>
        <dbReference type="SAM" id="MobiDB-lite"/>
    </source>
</evidence>
<dbReference type="InterPro" id="IPR004326">
    <property type="entry name" value="Mlo"/>
</dbReference>
<evidence type="ECO:0000256" key="1">
    <source>
        <dbReference type="ARBA" id="ARBA00004141"/>
    </source>
</evidence>
<gene>
    <name evidence="8" type="primary">MLO</name>
    <name evidence="11" type="ORF">FEM48_Zijuj01G0333200</name>
</gene>
<dbReference type="GO" id="GO:0006952">
    <property type="term" value="P:defense response"/>
    <property type="evidence" value="ECO:0007669"/>
    <property type="project" value="UniProtKB-KW"/>
</dbReference>
<comment type="function">
    <text evidence="8">May be involved in modulation of pathogen defense and leaf cell death.</text>
</comment>
<reference evidence="11" key="1">
    <citation type="journal article" date="2021" name="Front. Plant Sci.">
        <title>Chromosome-Scale Genome Assembly for Chinese Sour Jujube and Insights Into Its Genome Evolution and Domestication Signature.</title>
        <authorList>
            <person name="Shen L.-Y."/>
            <person name="Luo H."/>
            <person name="Wang X.-L."/>
            <person name="Wang X.-M."/>
            <person name="Qiu X.-J."/>
            <person name="Liu H."/>
            <person name="Zhou S.-S."/>
            <person name="Jia K.-H."/>
            <person name="Nie S."/>
            <person name="Bao Y.-T."/>
            <person name="Zhang R.-G."/>
            <person name="Yun Q.-Z."/>
            <person name="Chai Y.-H."/>
            <person name="Lu J.-Y."/>
            <person name="Li Y."/>
            <person name="Zhao S.-W."/>
            <person name="Mao J.-F."/>
            <person name="Jia S.-G."/>
            <person name="Mao Y.-M."/>
        </authorList>
    </citation>
    <scope>NUCLEOTIDE SEQUENCE</scope>
    <source>
        <strain evidence="11">AT0</strain>
        <tissue evidence="11">Leaf</tissue>
    </source>
</reference>
<evidence type="ECO:0000256" key="4">
    <source>
        <dbReference type="ARBA" id="ARBA00022821"/>
    </source>
</evidence>
<feature type="region of interest" description="Disordered" evidence="9">
    <location>
        <begin position="520"/>
        <end position="539"/>
    </location>
</feature>
<feature type="transmembrane region" description="Helical" evidence="10">
    <location>
        <begin position="169"/>
        <end position="190"/>
    </location>
</feature>
<comment type="caution">
    <text evidence="11">The sequence shown here is derived from an EMBL/GenBank/DDBJ whole genome shotgun (WGS) entry which is preliminary data.</text>
</comment>
<evidence type="ECO:0000256" key="8">
    <source>
        <dbReference type="RuleBase" id="RU280816"/>
    </source>
</evidence>
<dbReference type="EMBL" id="JAEACU010000001">
    <property type="protein sequence ID" value="KAH7547658.1"/>
    <property type="molecule type" value="Genomic_DNA"/>
</dbReference>
<dbReference type="Proteomes" id="UP000813462">
    <property type="component" value="Unassembled WGS sequence"/>
</dbReference>
<keyword evidence="3 8" id="KW-0812">Transmembrane</keyword>
<evidence type="ECO:0000256" key="7">
    <source>
        <dbReference type="ARBA" id="ARBA00023265"/>
    </source>
</evidence>
<comment type="similarity">
    <text evidence="2 8">Belongs to the MLO family.</text>
</comment>
<feature type="transmembrane region" description="Helical" evidence="10">
    <location>
        <begin position="77"/>
        <end position="95"/>
    </location>
</feature>
<evidence type="ECO:0000256" key="6">
    <source>
        <dbReference type="ARBA" id="ARBA00023136"/>
    </source>
</evidence>
<comment type="subcellular location">
    <subcellularLocation>
        <location evidence="1 8">Membrane</location>
        <topology evidence="1 8">Multi-pass membrane protein</topology>
    </subcellularLocation>
</comment>
<protein>
    <recommendedName>
        <fullName evidence="8">MLO-like protein</fullName>
    </recommendedName>
</protein>
<feature type="transmembrane region" description="Helical" evidence="10">
    <location>
        <begin position="463"/>
        <end position="484"/>
    </location>
</feature>